<keyword evidence="4" id="KW-0677">Repeat</keyword>
<feature type="domain" description="EF-hand" evidence="6">
    <location>
        <begin position="6"/>
        <end position="41"/>
    </location>
</feature>
<evidence type="ECO:0000259" key="6">
    <source>
        <dbReference type="PROSITE" id="PS50222"/>
    </source>
</evidence>
<feature type="domain" description="EF-hand" evidence="6">
    <location>
        <begin position="109"/>
        <end position="144"/>
    </location>
</feature>
<keyword evidence="3" id="KW-0479">Metal-binding</keyword>
<evidence type="ECO:0000313" key="7">
    <source>
        <dbReference type="EMBL" id="GMS97491.1"/>
    </source>
</evidence>
<dbReference type="PROSITE" id="PS50222">
    <property type="entry name" value="EF_HAND_2"/>
    <property type="match status" value="3"/>
</dbReference>
<dbReference type="Pfam" id="PF13499">
    <property type="entry name" value="EF-hand_7"/>
    <property type="match status" value="2"/>
</dbReference>
<comment type="caution">
    <text evidence="7">The sequence shown here is derived from an EMBL/GenBank/DDBJ whole genome shotgun (WGS) entry which is preliminary data.</text>
</comment>
<dbReference type="InterPro" id="IPR051426">
    <property type="entry name" value="Peflin/Sorcin_CaBP"/>
</dbReference>
<reference evidence="7" key="1">
    <citation type="submission" date="2023-10" db="EMBL/GenBank/DDBJ databases">
        <title>Genome assembly of Pristionchus species.</title>
        <authorList>
            <person name="Yoshida K."/>
            <person name="Sommer R.J."/>
        </authorList>
    </citation>
    <scope>NUCLEOTIDE SEQUENCE</scope>
    <source>
        <strain evidence="7">RS0144</strain>
    </source>
</reference>
<dbReference type="PROSITE" id="PS00018">
    <property type="entry name" value="EF_HAND_1"/>
    <property type="match status" value="2"/>
</dbReference>
<organism evidence="7 8">
    <name type="scientific">Pristionchus entomophagus</name>
    <dbReference type="NCBI Taxonomy" id="358040"/>
    <lineage>
        <taxon>Eukaryota</taxon>
        <taxon>Metazoa</taxon>
        <taxon>Ecdysozoa</taxon>
        <taxon>Nematoda</taxon>
        <taxon>Chromadorea</taxon>
        <taxon>Rhabditida</taxon>
        <taxon>Rhabditina</taxon>
        <taxon>Diplogasteromorpha</taxon>
        <taxon>Diplogasteroidea</taxon>
        <taxon>Neodiplogasteridae</taxon>
        <taxon>Pristionchus</taxon>
    </lineage>
</organism>
<dbReference type="PANTHER" id="PTHR46212:SF9">
    <property type="entry name" value="PROGRAMMED CELL DEATH PROTEIN 6"/>
    <property type="match status" value="1"/>
</dbReference>
<dbReference type="FunFam" id="1.10.238.10:FF:000003">
    <property type="entry name" value="Calmodulin A"/>
    <property type="match status" value="1"/>
</dbReference>
<dbReference type="InterPro" id="IPR018247">
    <property type="entry name" value="EF_Hand_1_Ca_BS"/>
</dbReference>
<feature type="domain" description="EF-hand" evidence="6">
    <location>
        <begin position="73"/>
        <end position="108"/>
    </location>
</feature>
<dbReference type="EMBL" id="BTSX01000004">
    <property type="protein sequence ID" value="GMS97491.1"/>
    <property type="molecule type" value="Genomic_DNA"/>
</dbReference>
<proteinExistence type="predicted"/>
<keyword evidence="2" id="KW-0963">Cytoplasm</keyword>
<dbReference type="SUPFAM" id="SSF47473">
    <property type="entry name" value="EF-hand"/>
    <property type="match status" value="1"/>
</dbReference>
<evidence type="ECO:0000256" key="1">
    <source>
        <dbReference type="ARBA" id="ARBA00004496"/>
    </source>
</evidence>
<dbReference type="Gene3D" id="1.10.238.10">
    <property type="entry name" value="EF-hand"/>
    <property type="match status" value="1"/>
</dbReference>
<evidence type="ECO:0000256" key="4">
    <source>
        <dbReference type="ARBA" id="ARBA00022737"/>
    </source>
</evidence>
<dbReference type="SMART" id="SM00054">
    <property type="entry name" value="EFh"/>
    <property type="match status" value="5"/>
</dbReference>
<accession>A0AAV5TT65</accession>
<keyword evidence="5" id="KW-0106">Calcium</keyword>
<dbReference type="AlphaFoldDB" id="A0AAV5TT65"/>
<evidence type="ECO:0000256" key="5">
    <source>
        <dbReference type="ARBA" id="ARBA00022837"/>
    </source>
</evidence>
<dbReference type="Proteomes" id="UP001432027">
    <property type="component" value="Unassembled WGS sequence"/>
</dbReference>
<name>A0AAV5TT65_9BILA</name>
<dbReference type="GO" id="GO:0005509">
    <property type="term" value="F:calcium ion binding"/>
    <property type="evidence" value="ECO:0007669"/>
    <property type="project" value="InterPro"/>
</dbReference>
<evidence type="ECO:0000256" key="3">
    <source>
        <dbReference type="ARBA" id="ARBA00022723"/>
    </source>
</evidence>
<comment type="subcellular location">
    <subcellularLocation>
        <location evidence="1">Cytoplasm</location>
    </subcellularLocation>
</comment>
<dbReference type="GO" id="GO:0048306">
    <property type="term" value="F:calcium-dependent protein binding"/>
    <property type="evidence" value="ECO:0007669"/>
    <property type="project" value="UniProtKB-ARBA"/>
</dbReference>
<evidence type="ECO:0000313" key="8">
    <source>
        <dbReference type="Proteomes" id="UP001432027"/>
    </source>
</evidence>
<keyword evidence="8" id="KW-1185">Reference proteome</keyword>
<evidence type="ECO:0000256" key="2">
    <source>
        <dbReference type="ARBA" id="ARBA00022490"/>
    </source>
</evidence>
<feature type="non-terminal residue" evidence="7">
    <location>
        <position position="1"/>
    </location>
</feature>
<dbReference type="InterPro" id="IPR002048">
    <property type="entry name" value="EF_hand_dom"/>
</dbReference>
<dbReference type="InterPro" id="IPR011992">
    <property type="entry name" value="EF-hand-dom_pair"/>
</dbReference>
<gene>
    <name evidence="7" type="ORF">PENTCL1PPCAC_19666</name>
</gene>
<dbReference type="GO" id="GO:0005737">
    <property type="term" value="C:cytoplasm"/>
    <property type="evidence" value="ECO:0007669"/>
    <property type="project" value="UniProtKB-SubCell"/>
</dbReference>
<dbReference type="PANTHER" id="PTHR46212">
    <property type="entry name" value="PEFLIN"/>
    <property type="match status" value="1"/>
</dbReference>
<sequence length="182" mass="20936">SFSSMQRQPDLLAIFRGVDRDNSGSISTMELQWALSNGTNNAFNPETCRLMIGMFDANGDGAIDFREFQALWNYVNDWTACFRSFDTDRSGNIDKGELTNALTRFGYRLTPRFYTILMNKFDRTHSGNINFDDFIQLCVVLQTLTASFRDKDHDRDGVITVQYEEFLTMVFALKIHDTQTSM</sequence>
<protein>
    <recommendedName>
        <fullName evidence="6">EF-hand domain-containing protein</fullName>
    </recommendedName>
</protein>